<dbReference type="PRINTS" id="PR00036">
    <property type="entry name" value="HTHLACI"/>
</dbReference>
<dbReference type="Gene3D" id="1.10.260.40">
    <property type="entry name" value="lambda repressor-like DNA-binding domains"/>
    <property type="match status" value="1"/>
</dbReference>
<keyword evidence="2 6" id="KW-0238">DNA-binding</keyword>
<evidence type="ECO:0000259" key="4">
    <source>
        <dbReference type="PROSITE" id="PS50932"/>
    </source>
</evidence>
<dbReference type="PANTHER" id="PTHR30146">
    <property type="entry name" value="LACI-RELATED TRANSCRIPTIONAL REPRESSOR"/>
    <property type="match status" value="1"/>
</dbReference>
<dbReference type="Proteomes" id="UP001199795">
    <property type="component" value="Unassembled WGS sequence"/>
</dbReference>
<dbReference type="InterPro" id="IPR001387">
    <property type="entry name" value="Cro/C1-type_HTH"/>
</dbReference>
<dbReference type="InterPro" id="IPR025997">
    <property type="entry name" value="SBP_2_dom"/>
</dbReference>
<evidence type="ECO:0000313" key="6">
    <source>
        <dbReference type="EMBL" id="MCF7567875.1"/>
    </source>
</evidence>
<reference evidence="6" key="1">
    <citation type="submission" date="2022-01" db="EMBL/GenBank/DDBJ databases">
        <title>Draft genome sequence of Sabulilitoribacter arenilitoris KCTC 52401.</title>
        <authorList>
            <person name="Oh J.-S."/>
        </authorList>
    </citation>
    <scope>NUCLEOTIDE SEQUENCE</scope>
    <source>
        <strain evidence="6">HMF6543</strain>
    </source>
</reference>
<gene>
    <name evidence="6" type="ORF">L3X37_05780</name>
</gene>
<dbReference type="Pfam" id="PF00356">
    <property type="entry name" value="LacI"/>
    <property type="match status" value="1"/>
</dbReference>
<keyword evidence="3" id="KW-0804">Transcription</keyword>
<dbReference type="SUPFAM" id="SSF53822">
    <property type="entry name" value="Periplasmic binding protein-like I"/>
    <property type="match status" value="1"/>
</dbReference>
<evidence type="ECO:0000256" key="3">
    <source>
        <dbReference type="ARBA" id="ARBA00023163"/>
    </source>
</evidence>
<dbReference type="InterPro" id="IPR000843">
    <property type="entry name" value="HTH_LacI"/>
</dbReference>
<comment type="caution">
    <text evidence="6">The sequence shown here is derived from an EMBL/GenBank/DDBJ whole genome shotgun (WGS) entry which is preliminary data.</text>
</comment>
<dbReference type="PANTHER" id="PTHR30146:SF144">
    <property type="entry name" value="LACI-FAMILY TRANSCRIPTION REGULATOR"/>
    <property type="match status" value="1"/>
</dbReference>
<dbReference type="RefSeq" id="WP_237239224.1">
    <property type="nucleotide sequence ID" value="NZ_JAKKDU010000005.1"/>
</dbReference>
<organism evidence="6 7">
    <name type="scientific">Wocania arenilitoris</name>
    <dbReference type="NCBI Taxonomy" id="2044858"/>
    <lineage>
        <taxon>Bacteria</taxon>
        <taxon>Pseudomonadati</taxon>
        <taxon>Bacteroidota</taxon>
        <taxon>Flavobacteriia</taxon>
        <taxon>Flavobacteriales</taxon>
        <taxon>Flavobacteriaceae</taxon>
        <taxon>Wocania</taxon>
    </lineage>
</organism>
<sequence length="347" mass="39763">MKKYTIKDIAKLAGVSKGTVDRVIHKRGKVSKKALDKVTKLLEEIDYQPNLIARSLKNTKNYHICVIQPNPEIDPYWQPCIDGVNQAINEYKSFGITIDSYFFNHADTYSFLEVNKDVLKQQPDAVLITPVFHKESVEVIKKYNANNIIVSTINDPLELNGITNYVGQDLLQSGRIAASLMEMIVPKNKEIIIIHLDEVFNNSIHMQLKEKGFKNYLEQVSNNNYTLKTYSFQQADLDKELPNLLNKSNNISGVFVTTSKVYSVAKIIKNFTDLDIKIIGYDLLDENIKYLKSNAIDFLIHQNPKHQSYLCITQLAEHFLFDKKIPKQKLLPIDIVNSENFDGYTNN</sequence>
<dbReference type="SUPFAM" id="SSF47413">
    <property type="entry name" value="lambda repressor-like DNA-binding domains"/>
    <property type="match status" value="1"/>
</dbReference>
<evidence type="ECO:0000313" key="7">
    <source>
        <dbReference type="Proteomes" id="UP001199795"/>
    </source>
</evidence>
<dbReference type="CDD" id="cd01392">
    <property type="entry name" value="HTH_LacI"/>
    <property type="match status" value="1"/>
</dbReference>
<dbReference type="InterPro" id="IPR028082">
    <property type="entry name" value="Peripla_BP_I"/>
</dbReference>
<dbReference type="GO" id="GO:0000976">
    <property type="term" value="F:transcription cis-regulatory region binding"/>
    <property type="evidence" value="ECO:0007669"/>
    <property type="project" value="TreeGrafter"/>
</dbReference>
<dbReference type="PROSITE" id="PS00356">
    <property type="entry name" value="HTH_LACI_1"/>
    <property type="match status" value="1"/>
</dbReference>
<dbReference type="SMART" id="SM00354">
    <property type="entry name" value="HTH_LACI"/>
    <property type="match status" value="1"/>
</dbReference>
<evidence type="ECO:0000256" key="2">
    <source>
        <dbReference type="ARBA" id="ARBA00023125"/>
    </source>
</evidence>
<dbReference type="AlphaFoldDB" id="A0AAE3EM06"/>
<name>A0AAE3EM06_9FLAO</name>
<dbReference type="Pfam" id="PF13407">
    <property type="entry name" value="Peripla_BP_4"/>
    <property type="match status" value="1"/>
</dbReference>
<dbReference type="GO" id="GO:0003700">
    <property type="term" value="F:DNA-binding transcription factor activity"/>
    <property type="evidence" value="ECO:0007669"/>
    <property type="project" value="TreeGrafter"/>
</dbReference>
<dbReference type="Gene3D" id="3.40.50.2300">
    <property type="match status" value="2"/>
</dbReference>
<dbReference type="PROSITE" id="PS50932">
    <property type="entry name" value="HTH_LACI_2"/>
    <property type="match status" value="1"/>
</dbReference>
<protein>
    <submittedName>
        <fullName evidence="6">LacI family DNA-binding transcriptional regulator</fullName>
    </submittedName>
</protein>
<feature type="domain" description="HTH cro/C1-type" evidence="5">
    <location>
        <begin position="2"/>
        <end position="48"/>
    </location>
</feature>
<dbReference type="PROSITE" id="PS50943">
    <property type="entry name" value="HTH_CROC1"/>
    <property type="match status" value="1"/>
</dbReference>
<feature type="domain" description="HTH lacI-type" evidence="4">
    <location>
        <begin position="4"/>
        <end position="58"/>
    </location>
</feature>
<evidence type="ECO:0000256" key="1">
    <source>
        <dbReference type="ARBA" id="ARBA00023015"/>
    </source>
</evidence>
<accession>A0AAE3EM06</accession>
<proteinExistence type="predicted"/>
<keyword evidence="1" id="KW-0805">Transcription regulation</keyword>
<evidence type="ECO:0000259" key="5">
    <source>
        <dbReference type="PROSITE" id="PS50943"/>
    </source>
</evidence>
<dbReference type="InterPro" id="IPR010982">
    <property type="entry name" value="Lambda_DNA-bd_dom_sf"/>
</dbReference>
<keyword evidence="7" id="KW-1185">Reference proteome</keyword>
<dbReference type="EMBL" id="JAKKDU010000005">
    <property type="protein sequence ID" value="MCF7567875.1"/>
    <property type="molecule type" value="Genomic_DNA"/>
</dbReference>